<dbReference type="PANTHER" id="PTHR10424">
    <property type="entry name" value="VIRAL ENVELOPE PROTEIN"/>
    <property type="match status" value="1"/>
</dbReference>
<keyword evidence="1" id="KW-1185">Reference proteome</keyword>
<dbReference type="PANTHER" id="PTHR10424:SF82">
    <property type="entry name" value="ENVELOPE GLYCOPROTEIN-RELATED"/>
    <property type="match status" value="1"/>
</dbReference>
<protein>
    <submittedName>
        <fullName evidence="2">Endogenous retrovirus group S71 member 1 Env polyprotein-like</fullName>
    </submittedName>
</protein>
<evidence type="ECO:0000313" key="2">
    <source>
        <dbReference type="RefSeq" id="XP_012934136.1"/>
    </source>
</evidence>
<dbReference type="CDD" id="cd09851">
    <property type="entry name" value="HTLV-1-like_HR1-HR2"/>
    <property type="match status" value="1"/>
</dbReference>
<gene>
    <name evidence="2" type="primary">LOC106010849</name>
</gene>
<dbReference type="GeneID" id="106010849"/>
<proteinExistence type="predicted"/>
<dbReference type="Pfam" id="PF00429">
    <property type="entry name" value="TLV_coat"/>
    <property type="match status" value="1"/>
</dbReference>
<dbReference type="Gene3D" id="1.10.287.210">
    <property type="match status" value="1"/>
</dbReference>
<dbReference type="Proteomes" id="UP000694906">
    <property type="component" value="Unplaced"/>
</dbReference>
<accession>A0AAX6R5Y3</accession>
<dbReference type="InterPro" id="IPR008981">
    <property type="entry name" value="FMuLV_rcpt-bd"/>
</dbReference>
<dbReference type="Gene3D" id="3.90.310.10">
    <property type="entry name" value="ENV polyprotein, receptor-binding domain"/>
    <property type="match status" value="1"/>
</dbReference>
<organism evidence="1 2">
    <name type="scientific">Heterocephalus glaber</name>
    <name type="common">Naked mole rat</name>
    <dbReference type="NCBI Taxonomy" id="10181"/>
    <lineage>
        <taxon>Eukaryota</taxon>
        <taxon>Metazoa</taxon>
        <taxon>Chordata</taxon>
        <taxon>Craniata</taxon>
        <taxon>Vertebrata</taxon>
        <taxon>Euteleostomi</taxon>
        <taxon>Mammalia</taxon>
        <taxon>Eutheria</taxon>
        <taxon>Euarchontoglires</taxon>
        <taxon>Glires</taxon>
        <taxon>Rodentia</taxon>
        <taxon>Hystricomorpha</taxon>
        <taxon>Bathyergidae</taxon>
        <taxon>Heterocephalus</taxon>
    </lineage>
</organism>
<dbReference type="RefSeq" id="XP_012934136.1">
    <property type="nucleotide sequence ID" value="XM_013078682.2"/>
</dbReference>
<dbReference type="AlphaFoldDB" id="A0AAX6R5Y3"/>
<dbReference type="InterPro" id="IPR018154">
    <property type="entry name" value="TLV/ENV_coat_polyprotein"/>
</dbReference>
<sequence length="485" mass="54186">MIGFHPEKWVRRGGKCETDDNLERNLQDIAIYACPIGKDKRCDGGPGNHCYYWGCKSIAPWKTGGENDEYLALKRQTPSSSCTVGKCNLIKLTLKQWQNPYKDWEKGKSWTVALNAGEKDPMTDLIIQHSPVILPPKPVGNIYRVSGPQKKKAKRTHNVTLAAPESLIQPYLKTLNAMYTLLNRSDYSVTQGCWMCLSPRPPYYVGVAVDGTYSEVNQDECDWKQQRLSIGDITEKGLCVKNPSVTSSYLDSVCSYQTPTASNEKYLKAGNNAWWACTNGITPCLCMTVLNQELEVFVMVHILPQVTIFGEDQGWEYLAKKTHTREKRHPALIPVLTAAGIAGSAALGTTAKGLQDSNFKTLAQQVKIDLGLLTESVPHLEKQVDSLAEMVLQNRRGLNLGFMKEGGLCAALGEQCCYYANKSGIIRETLATVNKHLQEKYDRLEKREGWSQSMFNWSPWLTTLVSALAGPVNLATSFDFRPMHY</sequence>
<name>A0AAX6R5Y3_HETGA</name>
<dbReference type="KEGG" id="hgl:106010849"/>
<reference evidence="2" key="1">
    <citation type="submission" date="2025-08" db="UniProtKB">
        <authorList>
            <consortium name="RefSeq"/>
        </authorList>
    </citation>
    <scope>IDENTIFICATION</scope>
</reference>
<evidence type="ECO:0000313" key="1">
    <source>
        <dbReference type="Proteomes" id="UP000694906"/>
    </source>
</evidence>
<dbReference type="SUPFAM" id="SSF49830">
    <property type="entry name" value="ENV polyprotein, receptor-binding domain"/>
    <property type="match status" value="1"/>
</dbReference>
<dbReference type="SUPFAM" id="SSF58069">
    <property type="entry name" value="Virus ectodomain"/>
    <property type="match status" value="1"/>
</dbReference>